<keyword evidence="4" id="KW-0132">Cell division</keyword>
<gene>
    <name evidence="11" type="primary">Haus1</name>
    <name evidence="11" type="ORF">FORRUF_R12533</name>
</gene>
<sequence>QVALWLKKIYGNRPVPVYEMNKRTVDILHDLMELNEARDRDVSLVIEDMKHQETEYEAATKEMQAILTEDLGLSLNSLSREAMRSLNDLVKSAMALKTEDTSLTSFFCAISRMTSKLFETESQNREMKREVNALQKKLTSVLMMEKQLLEDIKNTEKSQKDETVKIESRSNNLKFIRDKSLELNIRIRNAEEELFSRGLDRSLTHSALVELAE</sequence>
<dbReference type="GO" id="GO:0005819">
    <property type="term" value="C:spindle"/>
    <property type="evidence" value="ECO:0007669"/>
    <property type="project" value="UniProtKB-SubCell"/>
</dbReference>
<comment type="similarity">
    <text evidence="2">Belongs to the HAUS1 family.</text>
</comment>
<keyword evidence="6" id="KW-0498">Mitosis</keyword>
<dbReference type="EMBL" id="VXAU01005099">
    <property type="protein sequence ID" value="NXK96108.1"/>
    <property type="molecule type" value="Genomic_DNA"/>
</dbReference>
<evidence type="ECO:0000256" key="10">
    <source>
        <dbReference type="SAM" id="Coils"/>
    </source>
</evidence>
<keyword evidence="5" id="KW-0493">Microtubule</keyword>
<evidence type="ECO:0000256" key="9">
    <source>
        <dbReference type="ARBA" id="ARBA00023306"/>
    </source>
</evidence>
<reference evidence="11 12" key="1">
    <citation type="submission" date="2019-09" db="EMBL/GenBank/DDBJ databases">
        <title>Bird 10,000 Genomes (B10K) Project - Family phase.</title>
        <authorList>
            <person name="Zhang G."/>
        </authorList>
    </citation>
    <scope>NUCLEOTIDE SEQUENCE [LARGE SCALE GENOMIC DNA]</scope>
    <source>
        <strain evidence="11">B10K-DU-001-43</strain>
        <tissue evidence="11">Muscle</tissue>
    </source>
</reference>
<dbReference type="Proteomes" id="UP000520463">
    <property type="component" value="Unassembled WGS sequence"/>
</dbReference>
<dbReference type="Pfam" id="PF25762">
    <property type="entry name" value="HAUS1"/>
    <property type="match status" value="1"/>
</dbReference>
<keyword evidence="9" id="KW-0131">Cell cycle</keyword>
<evidence type="ECO:0000256" key="1">
    <source>
        <dbReference type="ARBA" id="ARBA00004186"/>
    </source>
</evidence>
<dbReference type="GO" id="GO:0005874">
    <property type="term" value="C:microtubule"/>
    <property type="evidence" value="ECO:0007669"/>
    <property type="project" value="UniProtKB-KW"/>
</dbReference>
<dbReference type="InterPro" id="IPR026243">
    <property type="entry name" value="HAUS1"/>
</dbReference>
<keyword evidence="3" id="KW-0963">Cytoplasm</keyword>
<keyword evidence="7 10" id="KW-0175">Coiled coil</keyword>
<evidence type="ECO:0000256" key="4">
    <source>
        <dbReference type="ARBA" id="ARBA00022618"/>
    </source>
</evidence>
<evidence type="ECO:0000256" key="6">
    <source>
        <dbReference type="ARBA" id="ARBA00022776"/>
    </source>
</evidence>
<evidence type="ECO:0000256" key="8">
    <source>
        <dbReference type="ARBA" id="ARBA00023212"/>
    </source>
</evidence>
<dbReference type="GO" id="GO:0005829">
    <property type="term" value="C:cytosol"/>
    <property type="evidence" value="ECO:0007669"/>
    <property type="project" value="TreeGrafter"/>
</dbReference>
<keyword evidence="12" id="KW-1185">Reference proteome</keyword>
<comment type="subcellular location">
    <subcellularLocation>
        <location evidence="1">Cytoplasm</location>
        <location evidence="1">Cytoskeleton</location>
        <location evidence="1">Spindle</location>
    </subcellularLocation>
</comment>
<dbReference type="AlphaFoldDB" id="A0A7L0NUR5"/>
<feature type="coiled-coil region" evidence="10">
    <location>
        <begin position="110"/>
        <end position="137"/>
    </location>
</feature>
<dbReference type="GO" id="GO:0051225">
    <property type="term" value="P:spindle assembly"/>
    <property type="evidence" value="ECO:0007669"/>
    <property type="project" value="InterPro"/>
</dbReference>
<dbReference type="GO" id="GO:0070652">
    <property type="term" value="C:HAUS complex"/>
    <property type="evidence" value="ECO:0007669"/>
    <property type="project" value="InterPro"/>
</dbReference>
<evidence type="ECO:0000313" key="11">
    <source>
        <dbReference type="EMBL" id="NXK96108.1"/>
    </source>
</evidence>
<dbReference type="PANTHER" id="PTHR31570">
    <property type="entry name" value="HAUS AUGMIN-LIKE COMPLEX SUBUNIT 1"/>
    <property type="match status" value="1"/>
</dbReference>
<dbReference type="GO" id="GO:0051301">
    <property type="term" value="P:cell division"/>
    <property type="evidence" value="ECO:0007669"/>
    <property type="project" value="UniProtKB-KW"/>
</dbReference>
<evidence type="ECO:0000256" key="5">
    <source>
        <dbReference type="ARBA" id="ARBA00022701"/>
    </source>
</evidence>
<dbReference type="OrthoDB" id="5372507at2759"/>
<evidence type="ECO:0000256" key="3">
    <source>
        <dbReference type="ARBA" id="ARBA00022490"/>
    </source>
</evidence>
<dbReference type="GO" id="GO:0007098">
    <property type="term" value="P:centrosome cycle"/>
    <property type="evidence" value="ECO:0007669"/>
    <property type="project" value="TreeGrafter"/>
</dbReference>
<evidence type="ECO:0000313" key="12">
    <source>
        <dbReference type="Proteomes" id="UP000520463"/>
    </source>
</evidence>
<evidence type="ECO:0000256" key="2">
    <source>
        <dbReference type="ARBA" id="ARBA00005479"/>
    </source>
</evidence>
<dbReference type="PANTHER" id="PTHR31570:SF1">
    <property type="entry name" value="HAUS AUGMIN-LIKE COMPLEX SUBUNIT 1"/>
    <property type="match status" value="1"/>
</dbReference>
<feature type="non-terminal residue" evidence="11">
    <location>
        <position position="213"/>
    </location>
</feature>
<feature type="non-terminal residue" evidence="11">
    <location>
        <position position="1"/>
    </location>
</feature>
<evidence type="ECO:0000256" key="7">
    <source>
        <dbReference type="ARBA" id="ARBA00023054"/>
    </source>
</evidence>
<keyword evidence="8" id="KW-0206">Cytoskeleton</keyword>
<dbReference type="PRINTS" id="PR02087">
    <property type="entry name" value="HAUSAUGMINL1"/>
</dbReference>
<protein>
    <submittedName>
        <fullName evidence="11">HAUS1 protein</fullName>
    </submittedName>
</protein>
<name>A0A7L0NUR5_9PASS</name>
<comment type="caution">
    <text evidence="11">The sequence shown here is derived from an EMBL/GenBank/DDBJ whole genome shotgun (WGS) entry which is preliminary data.</text>
</comment>
<organism evidence="11 12">
    <name type="scientific">Formicarius rufipectus</name>
    <dbReference type="NCBI Taxonomy" id="1118560"/>
    <lineage>
        <taxon>Eukaryota</taxon>
        <taxon>Metazoa</taxon>
        <taxon>Chordata</taxon>
        <taxon>Craniata</taxon>
        <taxon>Vertebrata</taxon>
        <taxon>Euteleostomi</taxon>
        <taxon>Archelosauria</taxon>
        <taxon>Archosauria</taxon>
        <taxon>Dinosauria</taxon>
        <taxon>Saurischia</taxon>
        <taxon>Theropoda</taxon>
        <taxon>Coelurosauria</taxon>
        <taxon>Aves</taxon>
        <taxon>Neognathae</taxon>
        <taxon>Neoaves</taxon>
        <taxon>Telluraves</taxon>
        <taxon>Australaves</taxon>
        <taxon>Passeriformes</taxon>
        <taxon>Formicariidae</taxon>
        <taxon>Formicarius</taxon>
    </lineage>
</organism>
<accession>A0A7L0NUR5</accession>
<proteinExistence type="inferred from homology"/>